<comment type="caution">
    <text evidence="1">The sequence shown here is derived from an EMBL/GenBank/DDBJ whole genome shotgun (WGS) entry which is preliminary data.</text>
</comment>
<sequence length="71" mass="8043">MAQQRERDKAGFNGWLGANFGRTKTTVISKLTWPKPEEEPGGTDHIDKCFCRLMLLEGGVAWHQEAWALIN</sequence>
<gene>
    <name evidence="1" type="ORF">COLO4_30758</name>
</gene>
<name>A0A1R3H6Y7_9ROSI</name>
<protein>
    <submittedName>
        <fullName evidence="1">1-aminocyclopropane-1-carboxylate oxidase-like protein</fullName>
    </submittedName>
</protein>
<organism evidence="1 2">
    <name type="scientific">Corchorus olitorius</name>
    <dbReference type="NCBI Taxonomy" id="93759"/>
    <lineage>
        <taxon>Eukaryota</taxon>
        <taxon>Viridiplantae</taxon>
        <taxon>Streptophyta</taxon>
        <taxon>Embryophyta</taxon>
        <taxon>Tracheophyta</taxon>
        <taxon>Spermatophyta</taxon>
        <taxon>Magnoliopsida</taxon>
        <taxon>eudicotyledons</taxon>
        <taxon>Gunneridae</taxon>
        <taxon>Pentapetalae</taxon>
        <taxon>rosids</taxon>
        <taxon>malvids</taxon>
        <taxon>Malvales</taxon>
        <taxon>Malvaceae</taxon>
        <taxon>Grewioideae</taxon>
        <taxon>Apeibeae</taxon>
        <taxon>Corchorus</taxon>
    </lineage>
</organism>
<accession>A0A1R3H6Y7</accession>
<dbReference type="Proteomes" id="UP000187203">
    <property type="component" value="Unassembled WGS sequence"/>
</dbReference>
<dbReference type="EMBL" id="AWUE01020783">
    <property type="protein sequence ID" value="OMO66128.1"/>
    <property type="molecule type" value="Genomic_DNA"/>
</dbReference>
<evidence type="ECO:0000313" key="1">
    <source>
        <dbReference type="EMBL" id="OMO66128.1"/>
    </source>
</evidence>
<evidence type="ECO:0000313" key="2">
    <source>
        <dbReference type="Proteomes" id="UP000187203"/>
    </source>
</evidence>
<dbReference type="AlphaFoldDB" id="A0A1R3H6Y7"/>
<reference evidence="2" key="1">
    <citation type="submission" date="2013-09" db="EMBL/GenBank/DDBJ databases">
        <title>Corchorus olitorius genome sequencing.</title>
        <authorList>
            <person name="Alam M."/>
            <person name="Haque M.S."/>
            <person name="Islam M.S."/>
            <person name="Emdad E.M."/>
            <person name="Islam M.M."/>
            <person name="Ahmed B."/>
            <person name="Halim A."/>
            <person name="Hossen Q.M.M."/>
            <person name="Hossain M.Z."/>
            <person name="Ahmed R."/>
            <person name="Khan M.M."/>
            <person name="Islam R."/>
            <person name="Rashid M.M."/>
            <person name="Khan S.A."/>
            <person name="Rahman M.S."/>
            <person name="Alam M."/>
            <person name="Yahiya A.S."/>
            <person name="Khan M.S."/>
            <person name="Azam M.S."/>
            <person name="Haque T."/>
            <person name="Lashkar M.Z.H."/>
            <person name="Akhand A.I."/>
            <person name="Morshed G."/>
            <person name="Roy S."/>
            <person name="Uddin K.S."/>
            <person name="Rabeya T."/>
            <person name="Hossain A.S."/>
            <person name="Chowdhury A."/>
            <person name="Snigdha A.R."/>
            <person name="Mortoza M.S."/>
            <person name="Matin S.A."/>
            <person name="Hoque S.M.E."/>
            <person name="Islam M.K."/>
            <person name="Roy D.K."/>
            <person name="Haider R."/>
            <person name="Moosa M.M."/>
            <person name="Elias S.M."/>
            <person name="Hasan A.M."/>
            <person name="Jahan S."/>
            <person name="Shafiuddin M."/>
            <person name="Mahmood N."/>
            <person name="Shommy N.S."/>
        </authorList>
    </citation>
    <scope>NUCLEOTIDE SEQUENCE [LARGE SCALE GENOMIC DNA]</scope>
    <source>
        <strain evidence="2">cv. O-4</strain>
    </source>
</reference>
<keyword evidence="2" id="KW-1185">Reference proteome</keyword>
<proteinExistence type="predicted"/>